<keyword evidence="1" id="KW-0175">Coiled coil</keyword>
<reference evidence="3 4" key="1">
    <citation type="journal article" date="2022" name="bioRxiv">
        <title>Genomics of Preaxostyla Flagellates Illuminates Evolutionary Transitions and the Path Towards Mitochondrial Loss.</title>
        <authorList>
            <person name="Novak L.V.F."/>
            <person name="Treitli S.C."/>
            <person name="Pyrih J."/>
            <person name="Halakuc P."/>
            <person name="Pipaliya S.V."/>
            <person name="Vacek V."/>
            <person name="Brzon O."/>
            <person name="Soukal P."/>
            <person name="Eme L."/>
            <person name="Dacks J.B."/>
            <person name="Karnkowska A."/>
            <person name="Elias M."/>
            <person name="Hampl V."/>
        </authorList>
    </citation>
    <scope>NUCLEOTIDE SEQUENCE [LARGE SCALE GENOMIC DNA]</scope>
    <source>
        <strain evidence="3">NAU3</strain>
        <tissue evidence="3">Gut</tissue>
    </source>
</reference>
<comment type="caution">
    <text evidence="3">The sequence shown here is derived from an EMBL/GenBank/DDBJ whole genome shotgun (WGS) entry which is preliminary data.</text>
</comment>
<keyword evidence="4" id="KW-1185">Reference proteome</keyword>
<evidence type="ECO:0000313" key="3">
    <source>
        <dbReference type="EMBL" id="KAK2953753.1"/>
    </source>
</evidence>
<sequence>MYSSKYSRQHPKFAISHDSDSDSSEQEIRKFSNSSHLHIQTDDSIVVKHLLLLDLPINKLQNELVDLQTASSSSTAINFDSDTYHELLRIQQKELEEHRMFCTDAKERQRRAETRLKAADRASQSLVEENNRLNLQLDSLKKDWDVLSTQHRNTKDSFFIDTRELV</sequence>
<evidence type="ECO:0000313" key="4">
    <source>
        <dbReference type="Proteomes" id="UP001281761"/>
    </source>
</evidence>
<feature type="region of interest" description="Disordered" evidence="2">
    <location>
        <begin position="1"/>
        <end position="28"/>
    </location>
</feature>
<protein>
    <submittedName>
        <fullName evidence="3">Uncharacterized protein</fullName>
    </submittedName>
</protein>
<evidence type="ECO:0000256" key="1">
    <source>
        <dbReference type="SAM" id="Coils"/>
    </source>
</evidence>
<dbReference type="Proteomes" id="UP001281761">
    <property type="component" value="Unassembled WGS sequence"/>
</dbReference>
<feature type="compositionally biased region" description="Basic and acidic residues" evidence="2">
    <location>
        <begin position="15"/>
        <end position="28"/>
    </location>
</feature>
<organism evidence="3 4">
    <name type="scientific">Blattamonas nauphoetae</name>
    <dbReference type="NCBI Taxonomy" id="2049346"/>
    <lineage>
        <taxon>Eukaryota</taxon>
        <taxon>Metamonada</taxon>
        <taxon>Preaxostyla</taxon>
        <taxon>Oxymonadida</taxon>
        <taxon>Blattamonas</taxon>
    </lineage>
</organism>
<name>A0ABQ9XMX6_9EUKA</name>
<feature type="coiled-coil region" evidence="1">
    <location>
        <begin position="102"/>
        <end position="143"/>
    </location>
</feature>
<accession>A0ABQ9XMX6</accession>
<dbReference type="EMBL" id="JARBJD010000087">
    <property type="protein sequence ID" value="KAK2953753.1"/>
    <property type="molecule type" value="Genomic_DNA"/>
</dbReference>
<gene>
    <name evidence="3" type="ORF">BLNAU_11310</name>
</gene>
<evidence type="ECO:0000256" key="2">
    <source>
        <dbReference type="SAM" id="MobiDB-lite"/>
    </source>
</evidence>
<proteinExistence type="predicted"/>